<dbReference type="Pfam" id="PF04082">
    <property type="entry name" value="Fungal_trans"/>
    <property type="match status" value="1"/>
</dbReference>
<name>G9MN60_HYPVG</name>
<dbReference type="RefSeq" id="XP_013958347.1">
    <property type="nucleotide sequence ID" value="XM_014102872.1"/>
</dbReference>
<dbReference type="eggNOG" id="ENOG502SP7J">
    <property type="taxonomic scope" value="Eukaryota"/>
</dbReference>
<keyword evidence="1" id="KW-0479">Metal-binding</keyword>
<evidence type="ECO:0000313" key="6">
    <source>
        <dbReference type="Proteomes" id="UP000007115"/>
    </source>
</evidence>
<dbReference type="HOGENOM" id="CLU_007003_1_0_1"/>
<accession>G9MN60</accession>
<proteinExistence type="predicted"/>
<gene>
    <name evidence="5" type="ORF">TRIVIDRAFT_179499</name>
</gene>
<dbReference type="GO" id="GO:0000981">
    <property type="term" value="F:DNA-binding transcription factor activity, RNA polymerase II-specific"/>
    <property type="evidence" value="ECO:0007669"/>
    <property type="project" value="InterPro"/>
</dbReference>
<dbReference type="InParanoid" id="G9MN60"/>
<dbReference type="GO" id="GO:0006351">
    <property type="term" value="P:DNA-templated transcription"/>
    <property type="evidence" value="ECO:0007669"/>
    <property type="project" value="InterPro"/>
</dbReference>
<feature type="compositionally biased region" description="Polar residues" evidence="3">
    <location>
        <begin position="23"/>
        <end position="34"/>
    </location>
</feature>
<feature type="region of interest" description="Disordered" evidence="3">
    <location>
        <begin position="686"/>
        <end position="712"/>
    </location>
</feature>
<dbReference type="InterPro" id="IPR007219">
    <property type="entry name" value="XnlR_reg_dom"/>
</dbReference>
<protein>
    <recommendedName>
        <fullName evidence="4">Zn(2)-C6 fungal-type domain-containing protein</fullName>
    </recommendedName>
</protein>
<dbReference type="CDD" id="cd00067">
    <property type="entry name" value="GAL4"/>
    <property type="match status" value="1"/>
</dbReference>
<dbReference type="InterPro" id="IPR053187">
    <property type="entry name" value="Notoamide_regulator"/>
</dbReference>
<dbReference type="OrthoDB" id="426882at2759"/>
<keyword evidence="2" id="KW-0539">Nucleus</keyword>
<evidence type="ECO:0000256" key="1">
    <source>
        <dbReference type="ARBA" id="ARBA00022723"/>
    </source>
</evidence>
<feature type="region of interest" description="Disordered" evidence="3">
    <location>
        <begin position="1"/>
        <end position="34"/>
    </location>
</feature>
<dbReference type="GeneID" id="25789003"/>
<dbReference type="Gene3D" id="4.10.240.10">
    <property type="entry name" value="Zn(2)-C6 fungal-type DNA-binding domain"/>
    <property type="match status" value="1"/>
</dbReference>
<reference evidence="5 6" key="1">
    <citation type="journal article" date="2011" name="Genome Biol.">
        <title>Comparative genome sequence analysis underscores mycoparasitism as the ancestral life style of Trichoderma.</title>
        <authorList>
            <person name="Kubicek C.P."/>
            <person name="Herrera-Estrella A."/>
            <person name="Seidl-Seiboth V."/>
            <person name="Martinez D.A."/>
            <person name="Druzhinina I.S."/>
            <person name="Thon M."/>
            <person name="Zeilinger S."/>
            <person name="Casas-Flores S."/>
            <person name="Horwitz B.A."/>
            <person name="Mukherjee P.K."/>
            <person name="Mukherjee M."/>
            <person name="Kredics L."/>
            <person name="Alcaraz L.D."/>
            <person name="Aerts A."/>
            <person name="Antal Z."/>
            <person name="Atanasova L."/>
            <person name="Cervantes-Badillo M.G."/>
            <person name="Challacombe J."/>
            <person name="Chertkov O."/>
            <person name="McCluskey K."/>
            <person name="Coulpier F."/>
            <person name="Deshpande N."/>
            <person name="von Doehren H."/>
            <person name="Ebbole D.J."/>
            <person name="Esquivel-Naranjo E.U."/>
            <person name="Fekete E."/>
            <person name="Flipphi M."/>
            <person name="Glaser F."/>
            <person name="Gomez-Rodriguez E.Y."/>
            <person name="Gruber S."/>
            <person name="Han C."/>
            <person name="Henrissat B."/>
            <person name="Hermosa R."/>
            <person name="Hernandez-Onate M."/>
            <person name="Karaffa L."/>
            <person name="Kosti I."/>
            <person name="Le Crom S."/>
            <person name="Lindquist E."/>
            <person name="Lucas S."/>
            <person name="Luebeck M."/>
            <person name="Luebeck P.S."/>
            <person name="Margeot A."/>
            <person name="Metz B."/>
            <person name="Misra M."/>
            <person name="Nevalainen H."/>
            <person name="Omann M."/>
            <person name="Packer N."/>
            <person name="Perrone G."/>
            <person name="Uresti-Rivera E.E."/>
            <person name="Salamov A."/>
            <person name="Schmoll M."/>
            <person name="Seiboth B."/>
            <person name="Shapiro H."/>
            <person name="Sukno S."/>
            <person name="Tamayo-Ramos J.A."/>
            <person name="Tisch D."/>
            <person name="Wiest A."/>
            <person name="Wilkinson H.H."/>
            <person name="Zhang M."/>
            <person name="Coutinho P.M."/>
            <person name="Kenerley C.M."/>
            <person name="Monte E."/>
            <person name="Baker S.E."/>
            <person name="Grigoriev I.V."/>
        </authorList>
    </citation>
    <scope>NUCLEOTIDE SEQUENCE [LARGE SCALE GENOMIC DNA]</scope>
    <source>
        <strain evidence="6">Gv29-8 / FGSC 10586</strain>
    </source>
</reference>
<dbReference type="InterPro" id="IPR036864">
    <property type="entry name" value="Zn2-C6_fun-type_DNA-bd_sf"/>
</dbReference>
<organism evidence="5 6">
    <name type="scientific">Hypocrea virens (strain Gv29-8 / FGSC 10586)</name>
    <name type="common">Gliocladium virens</name>
    <name type="synonym">Trichoderma virens</name>
    <dbReference type="NCBI Taxonomy" id="413071"/>
    <lineage>
        <taxon>Eukaryota</taxon>
        <taxon>Fungi</taxon>
        <taxon>Dikarya</taxon>
        <taxon>Ascomycota</taxon>
        <taxon>Pezizomycotina</taxon>
        <taxon>Sordariomycetes</taxon>
        <taxon>Hypocreomycetidae</taxon>
        <taxon>Hypocreales</taxon>
        <taxon>Hypocreaceae</taxon>
        <taxon>Trichoderma</taxon>
    </lineage>
</organism>
<evidence type="ECO:0000259" key="4">
    <source>
        <dbReference type="PROSITE" id="PS50048"/>
    </source>
</evidence>
<dbReference type="OMA" id="TTICMEL"/>
<dbReference type="Proteomes" id="UP000007115">
    <property type="component" value="Unassembled WGS sequence"/>
</dbReference>
<dbReference type="STRING" id="413071.G9MN60"/>
<dbReference type="PROSITE" id="PS50048">
    <property type="entry name" value="ZN2_CY6_FUNGAL_2"/>
    <property type="match status" value="1"/>
</dbReference>
<dbReference type="SMART" id="SM00066">
    <property type="entry name" value="GAL4"/>
    <property type="match status" value="1"/>
</dbReference>
<evidence type="ECO:0000256" key="2">
    <source>
        <dbReference type="ARBA" id="ARBA00023242"/>
    </source>
</evidence>
<dbReference type="Pfam" id="PF00172">
    <property type="entry name" value="Zn_clus"/>
    <property type="match status" value="1"/>
</dbReference>
<sequence length="712" mass="82073">MSQSTSHATAAGHRRIAPGPISEPNSTAAQRPNRLQSRRIGVSVACEACRKRKIRCSGNRPKCLSCIQKSIECHYTSANPTETNSAVLKRKFREAKEKSSDYEEFYEAVQNMPETDSRAIFRLIRRGADIKAVMRQIREGSLLLQLSLVPETRRRYEFPFVTTMPTALLTDNNSYLRSFIYESTFHDENRRQLNLPLNPNSRTGSPQYVYTQPYHSAEIVNTRLSTVDISRWTAVTSDNTLMRTLLHSYFLHEYTSYTIFQKDIFIQALTDGNEQFCSSLLVNALLAEASHCYIGIQYREQFWNPENIGYRFLAEARRLWELQSESTDLPTLQAGVIFNIIYVNNGIDKLGLAYLDRAMKIAEQLQLFQDNSHIQNKTLRHARDFTAWCLYNYQTIMGYYYFKCPAIPYPPMSALPDPDSEPSWYGDFILKYPANNTFTSFYFPHFFHAMSRLKMFLNAIATALFKPENSERVLPAKVKSDLRTQMESWLAYLPVPLRPSNIVFPSQLKLHMEYHSTLFALLQTPIENNGSFASTSIYNTGDNESLQEAISAAMVRLETIARIYYLRHSFEFCDTYLTFYLSTLGFAAMEGLKASTLDHEHFKHLMSTIVLCVKGLYDQGRHVHVASAVYRLLRDRLSPQDLRLLQGYVHWNLSDDNELLIMEHVQSEWPIPVVGREKDPEAATLENLARRYNKMSVNSSRETSEENESETR</sequence>
<dbReference type="AlphaFoldDB" id="G9MN60"/>
<dbReference type="PANTHER" id="PTHR47256:SF1">
    <property type="entry name" value="ZN(II)2CYS6 TRANSCRIPTION FACTOR (EUROFUNG)"/>
    <property type="match status" value="1"/>
</dbReference>
<dbReference type="InterPro" id="IPR001138">
    <property type="entry name" value="Zn2Cys6_DnaBD"/>
</dbReference>
<dbReference type="PROSITE" id="PS00463">
    <property type="entry name" value="ZN2_CY6_FUNGAL_1"/>
    <property type="match status" value="1"/>
</dbReference>
<dbReference type="PANTHER" id="PTHR47256">
    <property type="entry name" value="ZN(II)2CYS6 TRANSCRIPTION FACTOR (EUROFUNG)-RELATED"/>
    <property type="match status" value="1"/>
</dbReference>
<comment type="caution">
    <text evidence="5">The sequence shown here is derived from an EMBL/GenBank/DDBJ whole genome shotgun (WGS) entry which is preliminary data.</text>
</comment>
<dbReference type="GO" id="GO:0008270">
    <property type="term" value="F:zinc ion binding"/>
    <property type="evidence" value="ECO:0007669"/>
    <property type="project" value="InterPro"/>
</dbReference>
<feature type="domain" description="Zn(2)-C6 fungal-type" evidence="4">
    <location>
        <begin position="45"/>
        <end position="75"/>
    </location>
</feature>
<dbReference type="VEuPathDB" id="FungiDB:TRIVIDRAFT_179499"/>
<evidence type="ECO:0000256" key="3">
    <source>
        <dbReference type="SAM" id="MobiDB-lite"/>
    </source>
</evidence>
<dbReference type="GO" id="GO:0003677">
    <property type="term" value="F:DNA binding"/>
    <property type="evidence" value="ECO:0007669"/>
    <property type="project" value="InterPro"/>
</dbReference>
<dbReference type="SUPFAM" id="SSF57701">
    <property type="entry name" value="Zn2/Cys6 DNA-binding domain"/>
    <property type="match status" value="1"/>
</dbReference>
<dbReference type="CDD" id="cd12148">
    <property type="entry name" value="fungal_TF_MHR"/>
    <property type="match status" value="1"/>
</dbReference>
<evidence type="ECO:0000313" key="5">
    <source>
        <dbReference type="EMBL" id="EHK24152.1"/>
    </source>
</evidence>
<dbReference type="EMBL" id="ABDF02000005">
    <property type="protein sequence ID" value="EHK24152.1"/>
    <property type="molecule type" value="Genomic_DNA"/>
</dbReference>
<keyword evidence="6" id="KW-1185">Reference proteome</keyword>